<dbReference type="Gene3D" id="3.30.420.150">
    <property type="entry name" value="Exopolyphosphatase. Domain 2"/>
    <property type="match status" value="1"/>
</dbReference>
<feature type="domain" description="Ppx/GppA phosphatase C-terminal" evidence="3">
    <location>
        <begin position="317"/>
        <end position="476"/>
    </location>
</feature>
<dbReference type="InterPro" id="IPR030673">
    <property type="entry name" value="PyroPPase_GppA_Ppx"/>
</dbReference>
<gene>
    <name evidence="4" type="ORF">HNR42_003565</name>
</gene>
<dbReference type="AlphaFoldDB" id="A0A841I6R6"/>
<dbReference type="InterPro" id="IPR003695">
    <property type="entry name" value="Ppx_GppA_N"/>
</dbReference>
<dbReference type="InterPro" id="IPR043129">
    <property type="entry name" value="ATPase_NBD"/>
</dbReference>
<dbReference type="EMBL" id="JACHHG010000021">
    <property type="protein sequence ID" value="MBB6100100.1"/>
    <property type="molecule type" value="Genomic_DNA"/>
</dbReference>
<dbReference type="RefSeq" id="WP_183988835.1">
    <property type="nucleotide sequence ID" value="NZ_JACHHG010000021.1"/>
</dbReference>
<dbReference type="SUPFAM" id="SSF109604">
    <property type="entry name" value="HD-domain/PDEase-like"/>
    <property type="match status" value="1"/>
</dbReference>
<dbReference type="PANTHER" id="PTHR30005">
    <property type="entry name" value="EXOPOLYPHOSPHATASE"/>
    <property type="match status" value="1"/>
</dbReference>
<feature type="domain" description="Ppx/GppA phosphatase N-terminal" evidence="2">
    <location>
        <begin position="28"/>
        <end position="306"/>
    </location>
</feature>
<protein>
    <submittedName>
        <fullName evidence="4">Exopolyphosphatase/guanosine-5'-triphosphate, 3'-diphosphate pyrophosphatase</fullName>
        <ecNumber evidence="4">3.6.1.11</ecNumber>
        <ecNumber evidence="4">3.6.1.40</ecNumber>
    </submittedName>
</protein>
<keyword evidence="5" id="KW-1185">Reference proteome</keyword>
<organism evidence="4 5">
    <name type="scientific">Deinobacterium chartae</name>
    <dbReference type="NCBI Taxonomy" id="521158"/>
    <lineage>
        <taxon>Bacteria</taxon>
        <taxon>Thermotogati</taxon>
        <taxon>Deinococcota</taxon>
        <taxon>Deinococci</taxon>
        <taxon>Deinococcales</taxon>
        <taxon>Deinococcaceae</taxon>
        <taxon>Deinobacterium</taxon>
    </lineage>
</organism>
<name>A0A841I6R6_9DEIO</name>
<dbReference type="GO" id="GO:0008894">
    <property type="term" value="F:guanosine-5'-triphosphate,3'-diphosphate diphosphatase activity"/>
    <property type="evidence" value="ECO:0007669"/>
    <property type="project" value="UniProtKB-EC"/>
</dbReference>
<accession>A0A841I6R6</accession>
<dbReference type="Proteomes" id="UP000569951">
    <property type="component" value="Unassembled WGS sequence"/>
</dbReference>
<comment type="caution">
    <text evidence="4">The sequence shown here is derived from an EMBL/GenBank/DDBJ whole genome shotgun (WGS) entry which is preliminary data.</text>
</comment>
<dbReference type="Pfam" id="PF02541">
    <property type="entry name" value="Ppx-GppA"/>
    <property type="match status" value="1"/>
</dbReference>
<evidence type="ECO:0000313" key="4">
    <source>
        <dbReference type="EMBL" id="MBB6100100.1"/>
    </source>
</evidence>
<dbReference type="GO" id="GO:0004309">
    <property type="term" value="F:exopolyphosphatase activity"/>
    <property type="evidence" value="ECO:0007669"/>
    <property type="project" value="UniProtKB-EC"/>
</dbReference>
<dbReference type="PANTHER" id="PTHR30005:SF0">
    <property type="entry name" value="RETROGRADE REGULATION PROTEIN 2"/>
    <property type="match status" value="1"/>
</dbReference>
<evidence type="ECO:0000256" key="1">
    <source>
        <dbReference type="ARBA" id="ARBA00022801"/>
    </source>
</evidence>
<sequence length="519" mass="56991">MRVAIADVGTNSCHLLIAEFRAGQAHSYLPLDSYKERTRLGEHLEGGRLTEEGYERLKQALLRFKTLAEAAGARDLTVYATSAMREASNGLEVAERLRTETGVYPRIISGETEGTLTYLGVGASVELGARNLLLDLGGGSLELALGGPREAERVLSLPLGSVRMHRQFLHKDPPSPASLQKLDDFVRSALAPHLEAFRVDPSTRVIGSSGTFESIAAMLSERDGHGSRGLNGYTFGRHELEELYRELARLPLARRLRFPGLDPKRADIIMAGLRVVLSSLRALQAERVTVSTGALREGMLIDLLRREAAMESTLSPRQQSVLEVAERFSADLGHARAVATLARQLLAALSGTVAFVPEARSMLTAAATLHEVGYLVNPSSHHKHSAYLIRNAGLRGYEPWQIEVIAQVARYHRKSTPKPSHAEYAALPREQQQLVRQLAAVLRVADGLDRSHTRGVRIRRLQARADGYGWRLEVANATELDLRGAQEKSDLWNSTFGQLEIVAVRETLPEDERGGLLPG</sequence>
<evidence type="ECO:0000259" key="3">
    <source>
        <dbReference type="Pfam" id="PF21447"/>
    </source>
</evidence>
<proteinExistence type="predicted"/>
<dbReference type="CDD" id="cd24054">
    <property type="entry name" value="ASKHA_NBD_AaPPX-GppA_MtPPX2-like"/>
    <property type="match status" value="1"/>
</dbReference>
<dbReference type="SUPFAM" id="SSF53067">
    <property type="entry name" value="Actin-like ATPase domain"/>
    <property type="match status" value="2"/>
</dbReference>
<dbReference type="Gene3D" id="1.10.3210.10">
    <property type="entry name" value="Hypothetical protein af1432"/>
    <property type="match status" value="1"/>
</dbReference>
<reference evidence="4 5" key="1">
    <citation type="submission" date="2020-08" db="EMBL/GenBank/DDBJ databases">
        <title>Genomic Encyclopedia of Type Strains, Phase IV (KMG-IV): sequencing the most valuable type-strain genomes for metagenomic binning, comparative biology and taxonomic classification.</title>
        <authorList>
            <person name="Goeker M."/>
        </authorList>
    </citation>
    <scope>NUCLEOTIDE SEQUENCE [LARGE SCALE GENOMIC DNA]</scope>
    <source>
        <strain evidence="4 5">DSM 21458</strain>
    </source>
</reference>
<dbReference type="EC" id="3.6.1.11" evidence="4"/>
<dbReference type="InterPro" id="IPR048950">
    <property type="entry name" value="Ppx_GppA_C"/>
</dbReference>
<evidence type="ECO:0000259" key="2">
    <source>
        <dbReference type="Pfam" id="PF02541"/>
    </source>
</evidence>
<keyword evidence="1 4" id="KW-0378">Hydrolase</keyword>
<dbReference type="EC" id="3.6.1.40" evidence="4"/>
<dbReference type="Gene3D" id="3.30.420.40">
    <property type="match status" value="1"/>
</dbReference>
<evidence type="ECO:0000313" key="5">
    <source>
        <dbReference type="Proteomes" id="UP000569951"/>
    </source>
</evidence>
<dbReference type="InterPro" id="IPR050273">
    <property type="entry name" value="GppA/Ppx_hydrolase"/>
</dbReference>
<dbReference type="PIRSF" id="PIRSF001267">
    <property type="entry name" value="Pyrophosphatase_GppA_Ppx"/>
    <property type="match status" value="1"/>
</dbReference>
<dbReference type="Pfam" id="PF21447">
    <property type="entry name" value="Ppx-GppA_III"/>
    <property type="match status" value="1"/>
</dbReference>